<organism evidence="2 3">
    <name type="scientific">Aduncisulcus paluster</name>
    <dbReference type="NCBI Taxonomy" id="2918883"/>
    <lineage>
        <taxon>Eukaryota</taxon>
        <taxon>Metamonada</taxon>
        <taxon>Carpediemonas-like organisms</taxon>
        <taxon>Aduncisulcus</taxon>
    </lineage>
</organism>
<evidence type="ECO:0000313" key="2">
    <source>
        <dbReference type="EMBL" id="GKT33059.1"/>
    </source>
</evidence>
<feature type="non-terminal residue" evidence="2">
    <location>
        <position position="323"/>
    </location>
</feature>
<keyword evidence="3" id="KW-1185">Reference proteome</keyword>
<name>A0ABQ5KP43_9EUKA</name>
<feature type="region of interest" description="Disordered" evidence="1">
    <location>
        <begin position="224"/>
        <end position="257"/>
    </location>
</feature>
<accession>A0ABQ5KP43</accession>
<reference evidence="2" key="1">
    <citation type="submission" date="2022-03" db="EMBL/GenBank/DDBJ databases">
        <title>Draft genome sequence of Aduncisulcus paluster, a free-living microaerophilic Fornicata.</title>
        <authorList>
            <person name="Yuyama I."/>
            <person name="Kume K."/>
            <person name="Tamura T."/>
            <person name="Inagaki Y."/>
            <person name="Hashimoto T."/>
        </authorList>
    </citation>
    <scope>NUCLEOTIDE SEQUENCE</scope>
    <source>
        <strain evidence="2">NY0171</strain>
    </source>
</reference>
<sequence length="323" mass="35824">MFQYPAGISPGWDHPTLPTISPPQCRVSDPISSILGSGVTSQLKSIDNRLDDVGRGLFMCSNLLKKWEKHQIDKDKGDIFVHCASEAIHFMQEKMSEHGLLTTDKPSNIEEKIEDKEDKIEEKDQEEEEVTNSDISIIGKRRTSQVHPPSHPIAGETIEKSSSSVSSPTTLPTPTIDIYSVLASNVSSVSNACLETAKSAASIAATCETLQREIKQRVTEVLEAKRKEDERHDQSYSVKYSLPPDSHVVGSTTEPEVPDPSLHVALVTSSASPIPTCIPFDGIHADLSGKKEVQYESKAYINRRMLRDELEKKLHLRLKLNFP</sequence>
<dbReference type="EMBL" id="BQXS01010122">
    <property type="protein sequence ID" value="GKT33059.1"/>
    <property type="molecule type" value="Genomic_DNA"/>
</dbReference>
<evidence type="ECO:0000256" key="1">
    <source>
        <dbReference type="SAM" id="MobiDB-lite"/>
    </source>
</evidence>
<gene>
    <name evidence="2" type="ORF">ADUPG1_007081</name>
</gene>
<proteinExistence type="predicted"/>
<dbReference type="Proteomes" id="UP001057375">
    <property type="component" value="Unassembled WGS sequence"/>
</dbReference>
<feature type="compositionally biased region" description="Basic and acidic residues" evidence="1">
    <location>
        <begin position="224"/>
        <end position="234"/>
    </location>
</feature>
<protein>
    <submittedName>
        <fullName evidence="2">Uncharacterized protein</fullName>
    </submittedName>
</protein>
<feature type="region of interest" description="Disordered" evidence="1">
    <location>
        <begin position="141"/>
        <end position="169"/>
    </location>
</feature>
<comment type="caution">
    <text evidence="2">The sequence shown here is derived from an EMBL/GenBank/DDBJ whole genome shotgun (WGS) entry which is preliminary data.</text>
</comment>
<evidence type="ECO:0000313" key="3">
    <source>
        <dbReference type="Proteomes" id="UP001057375"/>
    </source>
</evidence>